<evidence type="ECO:0000313" key="7">
    <source>
        <dbReference type="EMBL" id="VEN49130.1"/>
    </source>
</evidence>
<dbReference type="AlphaFoldDB" id="A0A653CMJ7"/>
<name>A0A653CMJ7_CALMS</name>
<evidence type="ECO:0000256" key="5">
    <source>
        <dbReference type="ARBA" id="ARBA00023136"/>
    </source>
</evidence>
<dbReference type="OrthoDB" id="6478931at2759"/>
<evidence type="ECO:0000313" key="8">
    <source>
        <dbReference type="Proteomes" id="UP000410492"/>
    </source>
</evidence>
<protein>
    <recommendedName>
        <fullName evidence="9">Gustatory receptor</fullName>
    </recommendedName>
</protein>
<dbReference type="GO" id="GO:0005886">
    <property type="term" value="C:plasma membrane"/>
    <property type="evidence" value="ECO:0007669"/>
    <property type="project" value="UniProtKB-SubCell"/>
</dbReference>
<dbReference type="GO" id="GO:0050909">
    <property type="term" value="P:sensory perception of taste"/>
    <property type="evidence" value="ECO:0007669"/>
    <property type="project" value="InterPro"/>
</dbReference>
<reference evidence="7 8" key="1">
    <citation type="submission" date="2019-01" db="EMBL/GenBank/DDBJ databases">
        <authorList>
            <person name="Sayadi A."/>
        </authorList>
    </citation>
    <scope>NUCLEOTIDE SEQUENCE [LARGE SCALE GENOMIC DNA]</scope>
</reference>
<sequence length="226" mass="25728">MSQDGSDPGDSIVYRVMQNFPFVVYLIHTSFISCAEAALTCLEKTTCNSLGYQKLYPDLDINEDNNNRKLIHAHEKLCKRIDTANDVGKPFFLVHTATELAVLIVRCYAIVTYVIHDLSSPANDAIHWTNCTFVVIHTAGLLYFLSTIHHLKNMVETMKIILLEYCTRITDEDTFLQVRLFLEKLEQHRPFTANGVFEVDLKVATSIFTNILTYVLVALQFEISDS</sequence>
<evidence type="ECO:0000256" key="1">
    <source>
        <dbReference type="ARBA" id="ARBA00004651"/>
    </source>
</evidence>
<accession>A0A653CMJ7</accession>
<keyword evidence="5 6" id="KW-0472">Membrane</keyword>
<dbReference type="Pfam" id="PF08395">
    <property type="entry name" value="7tm_7"/>
    <property type="match status" value="1"/>
</dbReference>
<keyword evidence="4 6" id="KW-1133">Transmembrane helix</keyword>
<organism evidence="7 8">
    <name type="scientific">Callosobruchus maculatus</name>
    <name type="common">Southern cowpea weevil</name>
    <name type="synonym">Pulse bruchid</name>
    <dbReference type="NCBI Taxonomy" id="64391"/>
    <lineage>
        <taxon>Eukaryota</taxon>
        <taxon>Metazoa</taxon>
        <taxon>Ecdysozoa</taxon>
        <taxon>Arthropoda</taxon>
        <taxon>Hexapoda</taxon>
        <taxon>Insecta</taxon>
        <taxon>Pterygota</taxon>
        <taxon>Neoptera</taxon>
        <taxon>Endopterygota</taxon>
        <taxon>Coleoptera</taxon>
        <taxon>Polyphaga</taxon>
        <taxon>Cucujiformia</taxon>
        <taxon>Chrysomeloidea</taxon>
        <taxon>Chrysomelidae</taxon>
        <taxon>Bruchinae</taxon>
        <taxon>Bruchini</taxon>
        <taxon>Callosobruchus</taxon>
    </lineage>
</organism>
<evidence type="ECO:0000256" key="6">
    <source>
        <dbReference type="SAM" id="Phobius"/>
    </source>
</evidence>
<dbReference type="EMBL" id="CAACVG010008273">
    <property type="protein sequence ID" value="VEN49130.1"/>
    <property type="molecule type" value="Genomic_DNA"/>
</dbReference>
<keyword evidence="3 6" id="KW-0812">Transmembrane</keyword>
<feature type="transmembrane region" description="Helical" evidence="6">
    <location>
        <begin position="91"/>
        <end position="115"/>
    </location>
</feature>
<keyword evidence="2" id="KW-1003">Cell membrane</keyword>
<comment type="subcellular location">
    <subcellularLocation>
        <location evidence="1">Cell membrane</location>
        <topology evidence="1">Multi-pass membrane protein</topology>
    </subcellularLocation>
</comment>
<evidence type="ECO:0008006" key="9">
    <source>
        <dbReference type="Google" id="ProtNLM"/>
    </source>
</evidence>
<dbReference type="Proteomes" id="UP000410492">
    <property type="component" value="Unassembled WGS sequence"/>
</dbReference>
<evidence type="ECO:0000256" key="3">
    <source>
        <dbReference type="ARBA" id="ARBA00022692"/>
    </source>
</evidence>
<proteinExistence type="predicted"/>
<dbReference type="InterPro" id="IPR013604">
    <property type="entry name" value="7TM_chemorcpt"/>
</dbReference>
<evidence type="ECO:0000256" key="4">
    <source>
        <dbReference type="ARBA" id="ARBA00022989"/>
    </source>
</evidence>
<gene>
    <name evidence="7" type="ORF">CALMAC_LOCUS10343</name>
</gene>
<feature type="transmembrane region" description="Helical" evidence="6">
    <location>
        <begin position="127"/>
        <end position="145"/>
    </location>
</feature>
<keyword evidence="8" id="KW-1185">Reference proteome</keyword>
<evidence type="ECO:0000256" key="2">
    <source>
        <dbReference type="ARBA" id="ARBA00022475"/>
    </source>
</evidence>